<comment type="caution">
    <text evidence="1">The sequence shown here is derived from an EMBL/GenBank/DDBJ whole genome shotgun (WGS) entry which is preliminary data.</text>
</comment>
<dbReference type="PANTHER" id="PTHR41260">
    <property type="entry name" value="PROTEIN ECSC"/>
    <property type="match status" value="1"/>
</dbReference>
<organism evidence="1 2">
    <name type="scientific">Fredinandcohnia quinoae</name>
    <dbReference type="NCBI Taxonomy" id="2918902"/>
    <lineage>
        <taxon>Bacteria</taxon>
        <taxon>Bacillati</taxon>
        <taxon>Bacillota</taxon>
        <taxon>Bacilli</taxon>
        <taxon>Bacillales</taxon>
        <taxon>Bacillaceae</taxon>
        <taxon>Fredinandcohnia</taxon>
    </lineage>
</organism>
<dbReference type="AlphaFoldDB" id="A0AAW5EDR1"/>
<evidence type="ECO:0000313" key="2">
    <source>
        <dbReference type="Proteomes" id="UP001431131"/>
    </source>
</evidence>
<evidence type="ECO:0000313" key="1">
    <source>
        <dbReference type="EMBL" id="MCH1627596.1"/>
    </source>
</evidence>
<dbReference type="EMBL" id="JAKTTI010000046">
    <property type="protein sequence ID" value="MCH1627596.1"/>
    <property type="molecule type" value="Genomic_DNA"/>
</dbReference>
<name>A0AAW5EDR1_9BACI</name>
<gene>
    <name evidence="1" type="ORF">MJG50_19855</name>
</gene>
<dbReference type="Pfam" id="PF12787">
    <property type="entry name" value="EcsC"/>
    <property type="match status" value="1"/>
</dbReference>
<sequence>MAFTEREEKVFEEIQSWSEKLYQYEPTDFEMTYDKWLDQSFKLIPENVRNEFFLKLDNWLFHLNAILQGSQIQMDARQRILTSARIFQKDIEEISDLKELNIEQLTYLAEHQIARHRLYSFAHGSLSGTGGFVLLGTDIPALTIINLRIIQLIAMSYGYEVNTPYEMMTSLKVFHAATLPKRMSYKGWEMLVDEIDDSYQNHFFYEGSEELTNETWLSLPLKHILKALAITLLRKKIIQGIPLVSMAVGAGMNYQLTRQVSDFAHHYYRLRFLKEKEEA</sequence>
<reference evidence="1" key="1">
    <citation type="submission" date="2022-02" db="EMBL/GenBank/DDBJ databases">
        <title>Fredinandcohnia quinoae sp. nov. isolated from Chenopodium quinoa seeds.</title>
        <authorList>
            <person name="Saati-Santamaria Z."/>
            <person name="Flores-Felix J.D."/>
            <person name="Igual J.M."/>
            <person name="Velazquez E."/>
            <person name="Garcia-Fraile P."/>
            <person name="Martinez-Molina E."/>
        </authorList>
    </citation>
    <scope>NUCLEOTIDE SEQUENCE</scope>
    <source>
        <strain evidence="1">SECRCQ15</strain>
    </source>
</reference>
<dbReference type="PANTHER" id="PTHR41260:SF1">
    <property type="entry name" value="PROTEIN ECSC"/>
    <property type="match status" value="1"/>
</dbReference>
<dbReference type="InterPro" id="IPR024787">
    <property type="entry name" value="EcsC"/>
</dbReference>
<dbReference type="Proteomes" id="UP001431131">
    <property type="component" value="Unassembled WGS sequence"/>
</dbReference>
<protein>
    <submittedName>
        <fullName evidence="1">EcsC family protein</fullName>
    </submittedName>
</protein>
<keyword evidence="2" id="KW-1185">Reference proteome</keyword>
<accession>A0AAW5EDR1</accession>
<proteinExistence type="predicted"/>
<dbReference type="RefSeq" id="WP_240257516.1">
    <property type="nucleotide sequence ID" value="NZ_JAKTTI010000046.1"/>
</dbReference>